<evidence type="ECO:0000256" key="2">
    <source>
        <dbReference type="SAM" id="MobiDB-lite"/>
    </source>
</evidence>
<dbReference type="GO" id="GO:0032040">
    <property type="term" value="C:small-subunit processome"/>
    <property type="evidence" value="ECO:0007669"/>
    <property type="project" value="TreeGrafter"/>
</dbReference>
<evidence type="ECO:0000313" key="5">
    <source>
        <dbReference type="EMBL" id="KAF6748119.1"/>
    </source>
</evidence>
<dbReference type="PANTHER" id="PTHR12455:SF0">
    <property type="entry name" value="NUCLEOLAR COMPLEX PROTEIN 4 HOMOLOG"/>
    <property type="match status" value="1"/>
</dbReference>
<sequence>MPAPLRSLPPQTKKRKLAHTSSVVSEIKQLEDELSSAIKSNASLNKVADLLELIVGPRGEALQPQELSKGIYSLYRVFTLVIASGKLSIQGEGAAKAVKTWLWERLNGYTDFLVLLMKDEEKVIRVSALQILFSLQKHLSSAQTAAATATDGASTSRPEFHLSHFRKVVSGLLLCPSRSGSSDGVIDADVLDTFDETWFSVYDDIRWFFLRESVGVLEKAPSSSQATASKNLLSILERLNTFPTDKEELNSWWVAELGAKPPKPKKTSANEDSDDDDEPTPNDEEDDDWRKFFDEPTPTDTKKAPSARLHTLTVHQSLHSLASHRAVFTRAWLSLLPRLGAPTDAVRALNVMHRGVLPHLTRAVLVMDWIAGWVDVGGSVGLLALNGLFLMMRDYNLDYPSFYTRLYKFLDREVLHLRHRARFFRMTEMFLSSSHLPATLLASFIKRLSRLSLNAPPAAIVMIIPFIYNILKKHPALMVMIHRDADSGFVDPFDPAEPNPLSTGALESSLWELYSHRQHYHATVSTLCKVFTEAFTKPGYAMEDFLDHTYATLFDTEVNRKIKREPALAMEEGRSERVEFFPSVVVEEGEGVQMDVVNELWVF</sequence>
<feature type="domain" description="CCAAT-binding factor" evidence="4">
    <location>
        <begin position="382"/>
        <end position="527"/>
    </location>
</feature>
<evidence type="ECO:0000313" key="6">
    <source>
        <dbReference type="Proteomes" id="UP000521943"/>
    </source>
</evidence>
<keyword evidence="3" id="KW-1133">Transmembrane helix</keyword>
<dbReference type="InterPro" id="IPR005612">
    <property type="entry name" value="CCAAT-binding_factor"/>
</dbReference>
<accession>A0A8H6HJC7</accession>
<dbReference type="Pfam" id="PF03914">
    <property type="entry name" value="CBF"/>
    <property type="match status" value="1"/>
</dbReference>
<dbReference type="EMBL" id="JACGCI010000074">
    <property type="protein sequence ID" value="KAF6748119.1"/>
    <property type="molecule type" value="Genomic_DNA"/>
</dbReference>
<dbReference type="InterPro" id="IPR027193">
    <property type="entry name" value="Noc4"/>
</dbReference>
<feature type="transmembrane region" description="Helical" evidence="3">
    <location>
        <begin position="369"/>
        <end position="391"/>
    </location>
</feature>
<comment type="similarity">
    <text evidence="1">Belongs to the CBF/MAK21 family.</text>
</comment>
<evidence type="ECO:0000256" key="1">
    <source>
        <dbReference type="ARBA" id="ARBA00007797"/>
    </source>
</evidence>
<feature type="region of interest" description="Disordered" evidence="2">
    <location>
        <begin position="260"/>
        <end position="306"/>
    </location>
</feature>
<dbReference type="OrthoDB" id="10263185at2759"/>
<dbReference type="PANTHER" id="PTHR12455">
    <property type="entry name" value="NUCLEOLAR COMPLEX PROTEIN 4"/>
    <property type="match status" value="1"/>
</dbReference>
<proteinExistence type="inferred from homology"/>
<keyword evidence="6" id="KW-1185">Reference proteome</keyword>
<feature type="non-terminal residue" evidence="5">
    <location>
        <position position="603"/>
    </location>
</feature>
<dbReference type="GO" id="GO:0042254">
    <property type="term" value="P:ribosome biogenesis"/>
    <property type="evidence" value="ECO:0007669"/>
    <property type="project" value="InterPro"/>
</dbReference>
<reference evidence="5 6" key="1">
    <citation type="submission" date="2020-07" db="EMBL/GenBank/DDBJ databases">
        <title>Comparative genomics of pyrophilous fungi reveals a link between fire events and developmental genes.</title>
        <authorList>
            <consortium name="DOE Joint Genome Institute"/>
            <person name="Steindorff A.S."/>
            <person name="Carver A."/>
            <person name="Calhoun S."/>
            <person name="Stillman K."/>
            <person name="Liu H."/>
            <person name="Lipzen A."/>
            <person name="Pangilinan J."/>
            <person name="Labutti K."/>
            <person name="Bruns T.D."/>
            <person name="Grigoriev I.V."/>
        </authorList>
    </citation>
    <scope>NUCLEOTIDE SEQUENCE [LARGE SCALE GENOMIC DNA]</scope>
    <source>
        <strain evidence="5 6">CBS 144469</strain>
    </source>
</reference>
<evidence type="ECO:0000259" key="4">
    <source>
        <dbReference type="Pfam" id="PF03914"/>
    </source>
</evidence>
<keyword evidence="3" id="KW-0812">Transmembrane</keyword>
<feature type="transmembrane region" description="Helical" evidence="3">
    <location>
        <begin position="451"/>
        <end position="471"/>
    </location>
</feature>
<feature type="compositionally biased region" description="Acidic residues" evidence="2">
    <location>
        <begin position="271"/>
        <end position="287"/>
    </location>
</feature>
<name>A0A8H6HJC7_9AGAR</name>
<keyword evidence="3" id="KW-0472">Membrane</keyword>
<organism evidence="5 6">
    <name type="scientific">Ephemerocybe angulata</name>
    <dbReference type="NCBI Taxonomy" id="980116"/>
    <lineage>
        <taxon>Eukaryota</taxon>
        <taxon>Fungi</taxon>
        <taxon>Dikarya</taxon>
        <taxon>Basidiomycota</taxon>
        <taxon>Agaricomycotina</taxon>
        <taxon>Agaricomycetes</taxon>
        <taxon>Agaricomycetidae</taxon>
        <taxon>Agaricales</taxon>
        <taxon>Agaricineae</taxon>
        <taxon>Psathyrellaceae</taxon>
        <taxon>Ephemerocybe</taxon>
    </lineage>
</organism>
<gene>
    <name evidence="5" type="ORF">DFP72DRAFT_581387</name>
</gene>
<dbReference type="GO" id="GO:0030692">
    <property type="term" value="C:Noc4p-Nop14p complex"/>
    <property type="evidence" value="ECO:0007669"/>
    <property type="project" value="TreeGrafter"/>
</dbReference>
<dbReference type="Proteomes" id="UP000521943">
    <property type="component" value="Unassembled WGS sequence"/>
</dbReference>
<evidence type="ECO:0000256" key="3">
    <source>
        <dbReference type="SAM" id="Phobius"/>
    </source>
</evidence>
<dbReference type="AlphaFoldDB" id="A0A8H6HJC7"/>
<protein>
    <submittedName>
        <fullName evidence="5">CBF/Mak21 family-domain-containing protein</fullName>
    </submittedName>
</protein>
<comment type="caution">
    <text evidence="5">The sequence shown here is derived from an EMBL/GenBank/DDBJ whole genome shotgun (WGS) entry which is preliminary data.</text>
</comment>